<protein>
    <recommendedName>
        <fullName evidence="8">Transmembrane protein 216</fullName>
    </recommendedName>
</protein>
<keyword evidence="7" id="KW-1185">Reference proteome</keyword>
<comment type="subcellular location">
    <subcellularLocation>
        <location evidence="1">Membrane</location>
        <topology evidence="1">Multi-pass membrane protein</topology>
    </subcellularLocation>
</comment>
<dbReference type="EMBL" id="OV121134">
    <property type="protein sequence ID" value="CAH0553714.1"/>
    <property type="molecule type" value="Genomic_DNA"/>
</dbReference>
<name>A0A9P0FF02_BRAAE</name>
<feature type="transmembrane region" description="Helical" evidence="5">
    <location>
        <begin position="15"/>
        <end position="34"/>
    </location>
</feature>
<dbReference type="Proteomes" id="UP001154078">
    <property type="component" value="Chromosome 3"/>
</dbReference>
<feature type="transmembrane region" description="Helical" evidence="5">
    <location>
        <begin position="75"/>
        <end position="95"/>
    </location>
</feature>
<keyword evidence="3 5" id="KW-1133">Transmembrane helix</keyword>
<sequence length="135" mass="15638">MNTSLTFEVLLYLNSYYFGLFAVCEIGMNIVKYINFTNLEHFSVDFGILMAVCVIEFFRVILARGGNLIERKWPVFIAILLTIPSLIGVLYLVLWQTEVLRFEYIICAIQMTLQIVEIITGILCLLPFCKTPEYY</sequence>
<reference evidence="6" key="1">
    <citation type="submission" date="2021-12" db="EMBL/GenBank/DDBJ databases">
        <authorList>
            <person name="King R."/>
        </authorList>
    </citation>
    <scope>NUCLEOTIDE SEQUENCE</scope>
</reference>
<dbReference type="PANTHER" id="PTHR13531:SF0">
    <property type="entry name" value="GEO07735P1-RELATED"/>
    <property type="match status" value="1"/>
</dbReference>
<dbReference type="GO" id="GO:0016020">
    <property type="term" value="C:membrane"/>
    <property type="evidence" value="ECO:0007669"/>
    <property type="project" value="UniProtKB-SubCell"/>
</dbReference>
<keyword evidence="2 5" id="KW-0812">Transmembrane</keyword>
<accession>A0A9P0FF02</accession>
<dbReference type="GO" id="GO:0035869">
    <property type="term" value="C:ciliary transition zone"/>
    <property type="evidence" value="ECO:0007669"/>
    <property type="project" value="TreeGrafter"/>
</dbReference>
<dbReference type="PANTHER" id="PTHR13531">
    <property type="entry name" value="GEO07735P1-RELATED-RELATED"/>
    <property type="match status" value="1"/>
</dbReference>
<dbReference type="Pfam" id="PF09799">
    <property type="entry name" value="Transmemb_17"/>
    <property type="match status" value="1"/>
</dbReference>
<proteinExistence type="predicted"/>
<dbReference type="InterPro" id="IPR019184">
    <property type="entry name" value="Uncharacterised_TM-17"/>
</dbReference>
<evidence type="ECO:0000256" key="5">
    <source>
        <dbReference type="SAM" id="Phobius"/>
    </source>
</evidence>
<feature type="transmembrane region" description="Helical" evidence="5">
    <location>
        <begin position="102"/>
        <end position="128"/>
    </location>
</feature>
<feature type="transmembrane region" description="Helical" evidence="5">
    <location>
        <begin position="46"/>
        <end position="63"/>
    </location>
</feature>
<keyword evidence="4 5" id="KW-0472">Membrane</keyword>
<dbReference type="OrthoDB" id="262535at2759"/>
<gene>
    <name evidence="6" type="ORF">MELIAE_LOCUS5639</name>
</gene>
<evidence type="ECO:0000256" key="3">
    <source>
        <dbReference type="ARBA" id="ARBA00022989"/>
    </source>
</evidence>
<dbReference type="AlphaFoldDB" id="A0A9P0FF02"/>
<evidence type="ECO:0008006" key="8">
    <source>
        <dbReference type="Google" id="ProtNLM"/>
    </source>
</evidence>
<evidence type="ECO:0000256" key="1">
    <source>
        <dbReference type="ARBA" id="ARBA00004141"/>
    </source>
</evidence>
<evidence type="ECO:0000256" key="2">
    <source>
        <dbReference type="ARBA" id="ARBA00022692"/>
    </source>
</evidence>
<dbReference type="GO" id="GO:1905515">
    <property type="term" value="P:non-motile cilium assembly"/>
    <property type="evidence" value="ECO:0007669"/>
    <property type="project" value="TreeGrafter"/>
</dbReference>
<organism evidence="6 7">
    <name type="scientific">Brassicogethes aeneus</name>
    <name type="common">Rape pollen beetle</name>
    <name type="synonym">Meligethes aeneus</name>
    <dbReference type="NCBI Taxonomy" id="1431903"/>
    <lineage>
        <taxon>Eukaryota</taxon>
        <taxon>Metazoa</taxon>
        <taxon>Ecdysozoa</taxon>
        <taxon>Arthropoda</taxon>
        <taxon>Hexapoda</taxon>
        <taxon>Insecta</taxon>
        <taxon>Pterygota</taxon>
        <taxon>Neoptera</taxon>
        <taxon>Endopterygota</taxon>
        <taxon>Coleoptera</taxon>
        <taxon>Polyphaga</taxon>
        <taxon>Cucujiformia</taxon>
        <taxon>Nitidulidae</taxon>
        <taxon>Meligethinae</taxon>
        <taxon>Brassicogethes</taxon>
    </lineage>
</organism>
<evidence type="ECO:0000256" key="4">
    <source>
        <dbReference type="ARBA" id="ARBA00023136"/>
    </source>
</evidence>
<evidence type="ECO:0000313" key="7">
    <source>
        <dbReference type="Proteomes" id="UP001154078"/>
    </source>
</evidence>
<evidence type="ECO:0000313" key="6">
    <source>
        <dbReference type="EMBL" id="CAH0553714.1"/>
    </source>
</evidence>